<dbReference type="Proteomes" id="UP000327362">
    <property type="component" value="Chromosome"/>
</dbReference>
<protein>
    <submittedName>
        <fullName evidence="1">Uncharacterized protein</fullName>
    </submittedName>
</protein>
<sequence length="198" mass="22646">MRAQRWDFRRKRNEVEVDIGTHNGDGVPPDSGRVIREELIKYMADTLRDLPDQQRVFLHLPRARVGTEWSQWMDHAQPTTHGNNLGFTVGYVFYPGGEWDASTVCERLQQLWRMWGWTATLGLPPVGDGYTLVGRSYDGYEFTLYAAPQRRGSSLEIVSPHFDPGTGNTRVTMPFAVTPFGELSLPQIWATHPELVKW</sequence>
<reference evidence="1 2" key="1">
    <citation type="submission" date="2019-09" db="EMBL/GenBank/DDBJ databases">
        <title>Complete genome sequence of Mycobacterium avium subsp. hominissuis strain JP-H-1.</title>
        <authorList>
            <person name="Kinoshita Y."/>
            <person name="Niwa H."/>
            <person name="Uchida-Fujii E."/>
            <person name="Nukada T."/>
        </authorList>
    </citation>
    <scope>NUCLEOTIDE SEQUENCE [LARGE SCALE GENOMIC DNA]</scope>
    <source>
        <strain evidence="1 2">JP-H-1</strain>
    </source>
</reference>
<name>A0AAI8X238_MYCAV</name>
<proteinExistence type="predicted"/>
<gene>
    <name evidence="1" type="ORF">JPH1_17580</name>
</gene>
<accession>A0AAI8X238</accession>
<evidence type="ECO:0000313" key="1">
    <source>
        <dbReference type="EMBL" id="BBN47283.1"/>
    </source>
</evidence>
<dbReference type="AlphaFoldDB" id="A0AAI8X238"/>
<organism evidence="1 2">
    <name type="scientific">Mycobacterium avium subsp. hominissuis</name>
    <dbReference type="NCBI Taxonomy" id="439334"/>
    <lineage>
        <taxon>Bacteria</taxon>
        <taxon>Bacillati</taxon>
        <taxon>Actinomycetota</taxon>
        <taxon>Actinomycetes</taxon>
        <taxon>Mycobacteriales</taxon>
        <taxon>Mycobacteriaceae</taxon>
        <taxon>Mycobacterium</taxon>
        <taxon>Mycobacterium avium complex (MAC)</taxon>
    </lineage>
</organism>
<dbReference type="EMBL" id="AP020326">
    <property type="protein sequence ID" value="BBN47283.1"/>
    <property type="molecule type" value="Genomic_DNA"/>
</dbReference>
<evidence type="ECO:0000313" key="2">
    <source>
        <dbReference type="Proteomes" id="UP000327362"/>
    </source>
</evidence>